<organism evidence="1 2">
    <name type="scientific">Datura stramonium</name>
    <name type="common">Jimsonweed</name>
    <name type="synonym">Common thornapple</name>
    <dbReference type="NCBI Taxonomy" id="4076"/>
    <lineage>
        <taxon>Eukaryota</taxon>
        <taxon>Viridiplantae</taxon>
        <taxon>Streptophyta</taxon>
        <taxon>Embryophyta</taxon>
        <taxon>Tracheophyta</taxon>
        <taxon>Spermatophyta</taxon>
        <taxon>Magnoliopsida</taxon>
        <taxon>eudicotyledons</taxon>
        <taxon>Gunneridae</taxon>
        <taxon>Pentapetalae</taxon>
        <taxon>asterids</taxon>
        <taxon>lamiids</taxon>
        <taxon>Solanales</taxon>
        <taxon>Solanaceae</taxon>
        <taxon>Solanoideae</taxon>
        <taxon>Datureae</taxon>
        <taxon>Datura</taxon>
    </lineage>
</organism>
<evidence type="ECO:0000313" key="1">
    <source>
        <dbReference type="EMBL" id="MCD7455070.1"/>
    </source>
</evidence>
<dbReference type="EMBL" id="JACEIK010000327">
    <property type="protein sequence ID" value="MCD7455070.1"/>
    <property type="molecule type" value="Genomic_DNA"/>
</dbReference>
<gene>
    <name evidence="1" type="ORF">HAX54_026947</name>
</gene>
<comment type="caution">
    <text evidence="1">The sequence shown here is derived from an EMBL/GenBank/DDBJ whole genome shotgun (WGS) entry which is preliminary data.</text>
</comment>
<accession>A0ABS8S8A5</accession>
<protein>
    <submittedName>
        <fullName evidence="1">Uncharacterized protein</fullName>
    </submittedName>
</protein>
<sequence length="115" mass="13723">MRVGYEKRAKKGLKGKQMRLRTDRWFLPRAISYSRRMRIKRMTKFKAKQWMEPMTRLFIQSLYYVIVNLKKSKVAWSNEGSNKHPIDCTIVEGAVVPTKARIQFYLGKDLSFVYK</sequence>
<name>A0ABS8S8A5_DATST</name>
<proteinExistence type="predicted"/>
<evidence type="ECO:0000313" key="2">
    <source>
        <dbReference type="Proteomes" id="UP000823775"/>
    </source>
</evidence>
<reference evidence="1 2" key="1">
    <citation type="journal article" date="2021" name="BMC Genomics">
        <title>Datura genome reveals duplications of psychoactive alkaloid biosynthetic genes and high mutation rate following tissue culture.</title>
        <authorList>
            <person name="Rajewski A."/>
            <person name="Carter-House D."/>
            <person name="Stajich J."/>
            <person name="Litt A."/>
        </authorList>
    </citation>
    <scope>NUCLEOTIDE SEQUENCE [LARGE SCALE GENOMIC DNA]</scope>
    <source>
        <strain evidence="1">AR-01</strain>
    </source>
</reference>
<keyword evidence="2" id="KW-1185">Reference proteome</keyword>
<dbReference type="Proteomes" id="UP000823775">
    <property type="component" value="Unassembled WGS sequence"/>
</dbReference>